<keyword evidence="3" id="KW-1185">Reference proteome</keyword>
<evidence type="ECO:0008006" key="4">
    <source>
        <dbReference type="Google" id="ProtNLM"/>
    </source>
</evidence>
<dbReference type="AlphaFoldDB" id="A0A6G0W924"/>
<dbReference type="EMBL" id="VJMJ01000297">
    <property type="protein sequence ID" value="KAF0723677.1"/>
    <property type="molecule type" value="Genomic_DNA"/>
</dbReference>
<dbReference type="VEuPathDB" id="FungiDB:AeMF1_005211"/>
<gene>
    <name evidence="2" type="ORF">Ae201684_017452</name>
</gene>
<evidence type="ECO:0000313" key="2">
    <source>
        <dbReference type="EMBL" id="KAF0723677.1"/>
    </source>
</evidence>
<name>A0A6G0W924_9STRA</name>
<proteinExistence type="predicted"/>
<feature type="chain" id="PRO_5026126953" description="RxLR effector protein" evidence="1">
    <location>
        <begin position="22"/>
        <end position="118"/>
    </location>
</feature>
<protein>
    <recommendedName>
        <fullName evidence="4">RxLR effector protein</fullName>
    </recommendedName>
</protein>
<evidence type="ECO:0000256" key="1">
    <source>
        <dbReference type="SAM" id="SignalP"/>
    </source>
</evidence>
<feature type="signal peptide" evidence="1">
    <location>
        <begin position="1"/>
        <end position="21"/>
    </location>
</feature>
<keyword evidence="1" id="KW-0732">Signal</keyword>
<comment type="caution">
    <text evidence="2">The sequence shown here is derived from an EMBL/GenBank/DDBJ whole genome shotgun (WGS) entry which is preliminary data.</text>
</comment>
<organism evidence="2 3">
    <name type="scientific">Aphanomyces euteiches</name>
    <dbReference type="NCBI Taxonomy" id="100861"/>
    <lineage>
        <taxon>Eukaryota</taxon>
        <taxon>Sar</taxon>
        <taxon>Stramenopiles</taxon>
        <taxon>Oomycota</taxon>
        <taxon>Saprolegniomycetes</taxon>
        <taxon>Saprolegniales</taxon>
        <taxon>Verrucalvaceae</taxon>
        <taxon>Aphanomyces</taxon>
    </lineage>
</organism>
<reference evidence="2 3" key="1">
    <citation type="submission" date="2019-07" db="EMBL/GenBank/DDBJ databases">
        <title>Genomics analysis of Aphanomyces spp. identifies a new class of oomycete effector associated with host adaptation.</title>
        <authorList>
            <person name="Gaulin E."/>
        </authorList>
    </citation>
    <scope>NUCLEOTIDE SEQUENCE [LARGE SCALE GENOMIC DNA]</scope>
    <source>
        <strain evidence="2 3">ATCC 201684</strain>
    </source>
</reference>
<dbReference type="Proteomes" id="UP000481153">
    <property type="component" value="Unassembled WGS sequence"/>
</dbReference>
<evidence type="ECO:0000313" key="3">
    <source>
        <dbReference type="Proteomes" id="UP000481153"/>
    </source>
</evidence>
<sequence>MRSTSLFIVCLALFSALFVSANHHSQHQYNNRAVGFGNQGQVAGDDQFQAETLVYTPKGKNERPVVVELAQPPRLGATRQSFKSVMKKIGNGIKKGFQVIGRIGKGLLGFRRLDADEE</sequence>
<dbReference type="OrthoDB" id="10274744at2759"/>
<accession>A0A6G0W924</accession>